<evidence type="ECO:0000313" key="2">
    <source>
        <dbReference type="Proteomes" id="UP000008466"/>
    </source>
</evidence>
<dbReference type="AlphaFoldDB" id="F0RVD8"/>
<name>F0RVD8_SPHGB</name>
<protein>
    <submittedName>
        <fullName evidence="1">Uncharacterized protein</fullName>
    </submittedName>
</protein>
<dbReference type="Proteomes" id="UP000008466">
    <property type="component" value="Chromosome"/>
</dbReference>
<dbReference type="EMBL" id="CP002541">
    <property type="protein sequence ID" value="ADY12930.1"/>
    <property type="molecule type" value="Genomic_DNA"/>
</dbReference>
<reference evidence="2" key="1">
    <citation type="submission" date="2011-02" db="EMBL/GenBank/DDBJ databases">
        <title>Complete sequence of Spirochaeta sp. Buddy.</title>
        <authorList>
            <person name="Lucas S."/>
            <person name="Copeland A."/>
            <person name="Lapidus A."/>
            <person name="Cheng J.-F."/>
            <person name="Goodwin L."/>
            <person name="Pitluck S."/>
            <person name="Zeytun A."/>
            <person name="Detter J.C."/>
            <person name="Han C."/>
            <person name="Tapia R."/>
            <person name="Land M."/>
            <person name="Hauser L."/>
            <person name="Kyrpides N."/>
            <person name="Ivanova N."/>
            <person name="Mikhailova N."/>
            <person name="Pagani I."/>
            <person name="Ritalahti K.M."/>
            <person name="Loeffler F.E."/>
            <person name="Woyke T."/>
        </authorList>
    </citation>
    <scope>NUCLEOTIDE SEQUENCE [LARGE SCALE GENOMIC DNA]</scope>
    <source>
        <strain evidence="2">ATCC BAA-1886 / DSM 22777 / Buddy</strain>
    </source>
</reference>
<organism evidence="1 2">
    <name type="scientific">Sphaerochaeta globosa (strain ATCC BAA-1886 / DSM 22777 / Buddy)</name>
    <name type="common">Spirochaeta sp. (strain Buddy)</name>
    <dbReference type="NCBI Taxonomy" id="158189"/>
    <lineage>
        <taxon>Bacteria</taxon>
        <taxon>Pseudomonadati</taxon>
        <taxon>Spirochaetota</taxon>
        <taxon>Spirochaetia</taxon>
        <taxon>Spirochaetales</taxon>
        <taxon>Sphaerochaetaceae</taxon>
        <taxon>Sphaerochaeta</taxon>
    </lineage>
</organism>
<dbReference type="KEGG" id="sbu:SpiBuddy_1105"/>
<accession>F0RVD8</accession>
<sequence>MQTIQGLCRVQNELQCVVLFCVSSTAEVHIIRPSTREGPRLLGRRTSPRTSPLCIGYKKRASQPSQIQVVYNPIATKKYMRYLYIENTCEQSAIKWFVLILIVFNFDFYCTDSTAFSNSLTCKQSRYIVRSNENEVRSQ</sequence>
<gene>
    <name evidence="1" type="ordered locus">SpiBuddy_1105</name>
</gene>
<dbReference type="STRING" id="158189.SpiBuddy_1105"/>
<dbReference type="HOGENOM" id="CLU_1843820_0_0_12"/>
<proteinExistence type="predicted"/>
<evidence type="ECO:0000313" key="1">
    <source>
        <dbReference type="EMBL" id="ADY12930.1"/>
    </source>
</evidence>
<keyword evidence="2" id="KW-1185">Reference proteome</keyword>